<evidence type="ECO:0000256" key="4">
    <source>
        <dbReference type="SAM" id="MobiDB-lite"/>
    </source>
</evidence>
<evidence type="ECO:0000256" key="3">
    <source>
        <dbReference type="ARBA" id="ARBA00022525"/>
    </source>
</evidence>
<evidence type="ECO:0000256" key="2">
    <source>
        <dbReference type="ARBA" id="ARBA00004613"/>
    </source>
</evidence>
<comment type="subcellular location">
    <subcellularLocation>
        <location evidence="1">Host cell</location>
    </subcellularLocation>
    <subcellularLocation>
        <location evidence="2">Secreted</location>
    </subcellularLocation>
</comment>
<evidence type="ECO:0000256" key="1">
    <source>
        <dbReference type="ARBA" id="ARBA00004340"/>
    </source>
</evidence>
<keyword evidence="7" id="KW-1185">Reference proteome</keyword>
<dbReference type="EMBL" id="KV442047">
    <property type="protein sequence ID" value="OAQ28607.1"/>
    <property type="molecule type" value="Genomic_DNA"/>
</dbReference>
<dbReference type="InterPro" id="IPR045379">
    <property type="entry name" value="Crinkler_N"/>
</dbReference>
<name>A0A197JTK6_9FUNG</name>
<dbReference type="OrthoDB" id="19861at2759"/>
<dbReference type="Proteomes" id="UP000078512">
    <property type="component" value="Unassembled WGS sequence"/>
</dbReference>
<dbReference type="GO" id="GO:0005576">
    <property type="term" value="C:extracellular region"/>
    <property type="evidence" value="ECO:0007669"/>
    <property type="project" value="UniProtKB-SubCell"/>
</dbReference>
<evidence type="ECO:0000259" key="5">
    <source>
        <dbReference type="Pfam" id="PF20147"/>
    </source>
</evidence>
<sequence length="679" mass="76303">MTDNHLNLFCIVDGLPSSRTFEIEVSATRTIAHLKDLIKTKQTPAFEDITVDQLSLWRVSVAVTDDDNEAPILLDNLPVKKKLRATKKLHMVFDADFPEDTIHIIVQRPPPDAKRDREEDAGSSCTRKRHRPHTLMDAIEEAGLSEKAVVDGQSDLSRLDNKERISLLGFIGEEIGMSDTFYSLSSTALALQDTNMKNMDKLSAPRGILLPVVGTSDLYVRESYKVLYDIIVDKFENNRPCTGYEGEKHVVVTGTSGIGNSAFLVNFAIRLLAESDNDNPPIIIFHTKRSAKCYVFGGRSTVRSGNIEAFNPFLSLPDTWYFVDSSPDTILGRAKTVISASTDTLFSEARQFKDVEREVAWRYYMAPWHLEELQKCWASVTGFKVVPLEAVEELYSKIGGVPRYVLQWPMNVLNLRPNGLDIAKVTACERLEQTLETVMDPVTLMQYFSQEKKSLDLSSRLIHRWPTKDHRTFRLEWASTYVAEKVAALLSQDARKEVLETLILEPDGSASGIMFEVYVLRAFREGGHTFEIRDLLTGDLASLDIPRNPEVIHFDKITPVPAGTLCIPKICNYPCVDLLLAPRDLFQIAVSKSHPVRGPPLSKFISSLLQARWISPLDEPRLIFVVPSHVYADFEKQDYLTSEGKVYHTVPADIQRVRQYVLKIDLESAAGGSPGTSVQ</sequence>
<dbReference type="PANTHER" id="PTHR33129">
    <property type="entry name" value="PROTEIN KINASE DOMAIN-CONTAINING PROTEIN-RELATED"/>
    <property type="match status" value="1"/>
</dbReference>
<organism evidence="6 7">
    <name type="scientific">Linnemannia elongata AG-77</name>
    <dbReference type="NCBI Taxonomy" id="1314771"/>
    <lineage>
        <taxon>Eukaryota</taxon>
        <taxon>Fungi</taxon>
        <taxon>Fungi incertae sedis</taxon>
        <taxon>Mucoromycota</taxon>
        <taxon>Mortierellomycotina</taxon>
        <taxon>Mortierellomycetes</taxon>
        <taxon>Mortierellales</taxon>
        <taxon>Mortierellaceae</taxon>
        <taxon>Linnemannia</taxon>
    </lineage>
</organism>
<dbReference type="STRING" id="1314771.A0A197JTK6"/>
<reference evidence="6 7" key="1">
    <citation type="submission" date="2016-05" db="EMBL/GenBank/DDBJ databases">
        <title>Genome sequencing reveals origins of a unique bacterial endosymbiosis in the earliest lineages of terrestrial Fungi.</title>
        <authorList>
            <consortium name="DOE Joint Genome Institute"/>
            <person name="Uehling J."/>
            <person name="Gryganskyi A."/>
            <person name="Hameed K."/>
            <person name="Tschaplinski T."/>
            <person name="Misztal P."/>
            <person name="Wu S."/>
            <person name="Desiro A."/>
            <person name="Vande Pol N."/>
            <person name="Du Z.-Y."/>
            <person name="Zienkiewicz A."/>
            <person name="Zienkiewicz K."/>
            <person name="Morin E."/>
            <person name="Tisserant E."/>
            <person name="Splivallo R."/>
            <person name="Hainaut M."/>
            <person name="Henrissat B."/>
            <person name="Ohm R."/>
            <person name="Kuo A."/>
            <person name="Yan J."/>
            <person name="Lipzen A."/>
            <person name="Nolan M."/>
            <person name="Labutti K."/>
            <person name="Barry K."/>
            <person name="Goldstein A."/>
            <person name="Labbe J."/>
            <person name="Schadt C."/>
            <person name="Tuskan G."/>
            <person name="Grigoriev I."/>
            <person name="Martin F."/>
            <person name="Vilgalys R."/>
            <person name="Bonito G."/>
        </authorList>
    </citation>
    <scope>NUCLEOTIDE SEQUENCE [LARGE SCALE GENOMIC DNA]</scope>
    <source>
        <strain evidence="6 7">AG-77</strain>
    </source>
</reference>
<dbReference type="PANTHER" id="PTHR33129:SF1">
    <property type="entry name" value="ATP-BINDING PROTEIN"/>
    <property type="match status" value="1"/>
</dbReference>
<dbReference type="Pfam" id="PF20147">
    <property type="entry name" value="Crinkler"/>
    <property type="match status" value="1"/>
</dbReference>
<dbReference type="InterPro" id="IPR052980">
    <property type="entry name" value="Crinkler_effector"/>
</dbReference>
<feature type="compositionally biased region" description="Basic and acidic residues" evidence="4">
    <location>
        <begin position="111"/>
        <end position="120"/>
    </location>
</feature>
<keyword evidence="3" id="KW-0964">Secreted</keyword>
<dbReference type="AlphaFoldDB" id="A0A197JTK6"/>
<dbReference type="GO" id="GO:0043657">
    <property type="term" value="C:host cell"/>
    <property type="evidence" value="ECO:0007669"/>
    <property type="project" value="UniProtKB-SubCell"/>
</dbReference>
<evidence type="ECO:0000313" key="6">
    <source>
        <dbReference type="EMBL" id="OAQ28607.1"/>
    </source>
</evidence>
<proteinExistence type="predicted"/>
<evidence type="ECO:0000313" key="7">
    <source>
        <dbReference type="Proteomes" id="UP000078512"/>
    </source>
</evidence>
<gene>
    <name evidence="6" type="ORF">K457DRAFT_20164</name>
</gene>
<accession>A0A197JTK6</accession>
<feature type="domain" description="Crinkler effector protein N-terminal" evidence="5">
    <location>
        <begin position="6"/>
        <end position="107"/>
    </location>
</feature>
<protein>
    <recommendedName>
        <fullName evidence="5">Crinkler effector protein N-terminal domain-containing protein</fullName>
    </recommendedName>
</protein>
<feature type="region of interest" description="Disordered" evidence="4">
    <location>
        <begin position="109"/>
        <end position="130"/>
    </location>
</feature>